<name>M2YVP5_PSEFD</name>
<feature type="region of interest" description="Disordered" evidence="1">
    <location>
        <begin position="17"/>
        <end position="53"/>
    </location>
</feature>
<evidence type="ECO:0000313" key="3">
    <source>
        <dbReference type="Proteomes" id="UP000016932"/>
    </source>
</evidence>
<protein>
    <submittedName>
        <fullName evidence="2">Uncharacterized protein</fullName>
    </submittedName>
</protein>
<proteinExistence type="predicted"/>
<dbReference type="VEuPathDB" id="FungiDB:MYCFIDRAFT_175332"/>
<feature type="compositionally biased region" description="Low complexity" evidence="1">
    <location>
        <begin position="78"/>
        <end position="113"/>
    </location>
</feature>
<feature type="compositionally biased region" description="Polar residues" evidence="1">
    <location>
        <begin position="39"/>
        <end position="53"/>
    </location>
</feature>
<gene>
    <name evidence="2" type="ORF">MYCFIDRAFT_175332</name>
</gene>
<organism evidence="2 3">
    <name type="scientific">Pseudocercospora fijiensis (strain CIRAD86)</name>
    <name type="common">Black leaf streak disease fungus</name>
    <name type="synonym">Mycosphaerella fijiensis</name>
    <dbReference type="NCBI Taxonomy" id="383855"/>
    <lineage>
        <taxon>Eukaryota</taxon>
        <taxon>Fungi</taxon>
        <taxon>Dikarya</taxon>
        <taxon>Ascomycota</taxon>
        <taxon>Pezizomycotina</taxon>
        <taxon>Dothideomycetes</taxon>
        <taxon>Dothideomycetidae</taxon>
        <taxon>Mycosphaerellales</taxon>
        <taxon>Mycosphaerellaceae</taxon>
        <taxon>Pseudocercospora</taxon>
    </lineage>
</organism>
<reference evidence="2 3" key="1">
    <citation type="journal article" date="2012" name="PLoS Pathog.">
        <title>Diverse lifestyles and strategies of plant pathogenesis encoded in the genomes of eighteen Dothideomycetes fungi.</title>
        <authorList>
            <person name="Ohm R.A."/>
            <person name="Feau N."/>
            <person name="Henrissat B."/>
            <person name="Schoch C.L."/>
            <person name="Horwitz B.A."/>
            <person name="Barry K.W."/>
            <person name="Condon B.J."/>
            <person name="Copeland A.C."/>
            <person name="Dhillon B."/>
            <person name="Glaser F."/>
            <person name="Hesse C.N."/>
            <person name="Kosti I."/>
            <person name="LaButti K."/>
            <person name="Lindquist E.A."/>
            <person name="Lucas S."/>
            <person name="Salamov A.A."/>
            <person name="Bradshaw R.E."/>
            <person name="Ciuffetti L."/>
            <person name="Hamelin R.C."/>
            <person name="Kema G.H.J."/>
            <person name="Lawrence C."/>
            <person name="Scott J.A."/>
            <person name="Spatafora J.W."/>
            <person name="Turgeon B.G."/>
            <person name="de Wit P.J.G.M."/>
            <person name="Zhong S."/>
            <person name="Goodwin S.B."/>
            <person name="Grigoriev I.V."/>
        </authorList>
    </citation>
    <scope>NUCLEOTIDE SEQUENCE [LARGE SCALE GENOMIC DNA]</scope>
    <source>
        <strain evidence="2 3">CIRAD86</strain>
    </source>
</reference>
<dbReference type="GeneID" id="19333366"/>
<dbReference type="KEGG" id="pfj:MYCFIDRAFT_175332"/>
<evidence type="ECO:0000256" key="1">
    <source>
        <dbReference type="SAM" id="MobiDB-lite"/>
    </source>
</evidence>
<dbReference type="AlphaFoldDB" id="M2YVP5"/>
<dbReference type="RefSeq" id="XP_007927323.1">
    <property type="nucleotide sequence ID" value="XM_007929132.1"/>
</dbReference>
<dbReference type="HOGENOM" id="CLU_1897124_0_0_1"/>
<dbReference type="Proteomes" id="UP000016932">
    <property type="component" value="Unassembled WGS sequence"/>
</dbReference>
<evidence type="ECO:0000313" key="2">
    <source>
        <dbReference type="EMBL" id="EME81755.1"/>
    </source>
</evidence>
<accession>M2YVP5</accession>
<keyword evidence="3" id="KW-1185">Reference proteome</keyword>
<sequence>MLNPTKKIQYKRCRRLSIPGMPVNTSKPNADPTHALHMQPSSQKTTTTVSESHPYTLLPILPSTSNIEMSFRLPLAPPSYSAQQQAQPSTSPPNSSNLAAPSSSIPHPPQSHQKTGPQIHTPDPNVPTSAQSAN</sequence>
<dbReference type="EMBL" id="KB446559">
    <property type="protein sequence ID" value="EME81755.1"/>
    <property type="molecule type" value="Genomic_DNA"/>
</dbReference>
<feature type="region of interest" description="Disordered" evidence="1">
    <location>
        <begin position="75"/>
        <end position="134"/>
    </location>
</feature>